<comment type="caution">
    <text evidence="2">The sequence shown here is derived from an EMBL/GenBank/DDBJ whole genome shotgun (WGS) entry which is preliminary data.</text>
</comment>
<organism evidence="2 3">
    <name type="scientific">Phytopseudomonas flavescens</name>
    <dbReference type="NCBI Taxonomy" id="29435"/>
    <lineage>
        <taxon>Bacteria</taxon>
        <taxon>Pseudomonadati</taxon>
        <taxon>Pseudomonadota</taxon>
        <taxon>Gammaproteobacteria</taxon>
        <taxon>Pseudomonadales</taxon>
        <taxon>Pseudomonadaceae</taxon>
        <taxon>Phytopseudomonas</taxon>
    </lineage>
</organism>
<feature type="signal peptide" evidence="1">
    <location>
        <begin position="1"/>
        <end position="28"/>
    </location>
</feature>
<keyword evidence="3" id="KW-1185">Reference proteome</keyword>
<gene>
    <name evidence="2" type="ORF">FHR27_004275</name>
</gene>
<protein>
    <recommendedName>
        <fullName evidence="4">DUF1795 domain-containing protein</fullName>
    </recommendedName>
</protein>
<feature type="chain" id="PRO_5031384380" description="DUF1795 domain-containing protein" evidence="1">
    <location>
        <begin position="29"/>
        <end position="197"/>
    </location>
</feature>
<sequence length="197" mass="20794">MSSTFFISAALALAITGSLLYASVPAHAQAQRPSASTQQEHASLLGGKIKFALPPDFVDMKIPSSPAANGSEGVTAFAYANQARQQMVLASEQSPMAEGARAQDNDARFLDGVMASFIRQQASWPQYQRQGEKSHTIKGLGFRQIDAIASFDGIPMRVTLLLAGSGDTLALIRITSKADDAAGHDSLVASVLEGIRS</sequence>
<evidence type="ECO:0000313" key="2">
    <source>
        <dbReference type="EMBL" id="NYH75665.1"/>
    </source>
</evidence>
<accession>A0A7Z0BR40</accession>
<reference evidence="2 3" key="1">
    <citation type="submission" date="2020-07" db="EMBL/GenBank/DDBJ databases">
        <title>Genomic analyses of the natural microbiome of Caenorhabditis elegans.</title>
        <authorList>
            <person name="Samuel B."/>
        </authorList>
    </citation>
    <scope>NUCLEOTIDE SEQUENCE [LARGE SCALE GENOMIC DNA]</scope>
    <source>
        <strain evidence="2 3">BIGb0408</strain>
    </source>
</reference>
<dbReference type="RefSeq" id="WP_179539508.1">
    <property type="nucleotide sequence ID" value="NZ_JACBYV010000001.1"/>
</dbReference>
<proteinExistence type="predicted"/>
<dbReference type="AlphaFoldDB" id="A0A7Z0BR40"/>
<evidence type="ECO:0000313" key="3">
    <source>
        <dbReference type="Proteomes" id="UP000578688"/>
    </source>
</evidence>
<dbReference type="Proteomes" id="UP000578688">
    <property type="component" value="Unassembled WGS sequence"/>
</dbReference>
<dbReference type="EMBL" id="JACBYV010000001">
    <property type="protein sequence ID" value="NYH75665.1"/>
    <property type="molecule type" value="Genomic_DNA"/>
</dbReference>
<evidence type="ECO:0008006" key="4">
    <source>
        <dbReference type="Google" id="ProtNLM"/>
    </source>
</evidence>
<keyword evidence="1" id="KW-0732">Signal</keyword>
<evidence type="ECO:0000256" key="1">
    <source>
        <dbReference type="SAM" id="SignalP"/>
    </source>
</evidence>
<name>A0A7Z0BR40_9GAMM</name>